<dbReference type="OrthoDB" id="413313at2759"/>
<dbReference type="AlphaFoldDB" id="A0A0P9A717"/>
<accession>A0A0P9A717</accession>
<gene>
    <name evidence="1" type="primary">Dana\GF28187</name>
    <name evidence="1" type="ORF">GF28187</name>
</gene>
<sequence length="116" mass="13650">MRKKFPNLMGYNCTYREIRRLKNASAEEPMSLGEETAFEDGYVVPLHIEAMKVICRNELSEDLQMDTFAFVQPRRSIPLQKSWHRRPSIIMLGMDNLSRMTLRNNMPSLFENIKKP</sequence>
<dbReference type="STRING" id="7217.A0A0P9A717"/>
<keyword evidence="2" id="KW-1185">Reference proteome</keyword>
<dbReference type="EMBL" id="CH902624">
    <property type="protein sequence ID" value="KPU74215.1"/>
    <property type="molecule type" value="Genomic_DNA"/>
</dbReference>
<name>A0A0P9A717_DROAN</name>
<dbReference type="Pfam" id="PF02995">
    <property type="entry name" value="DUF229"/>
    <property type="match status" value="1"/>
</dbReference>
<dbReference type="Proteomes" id="UP000007801">
    <property type="component" value="Unassembled WGS sequence"/>
</dbReference>
<evidence type="ECO:0000313" key="1">
    <source>
        <dbReference type="EMBL" id="KPU74215.1"/>
    </source>
</evidence>
<dbReference type="InterPro" id="IPR004245">
    <property type="entry name" value="DUF229"/>
</dbReference>
<reference evidence="1 2" key="1">
    <citation type="journal article" date="2007" name="Nature">
        <title>Evolution of genes and genomes on the Drosophila phylogeny.</title>
        <authorList>
            <consortium name="Drosophila 12 Genomes Consortium"/>
            <person name="Clark A.G."/>
            <person name="Eisen M.B."/>
            <person name="Smith D.R."/>
            <person name="Bergman C.M."/>
            <person name="Oliver B."/>
            <person name="Markow T.A."/>
            <person name="Kaufman T.C."/>
            <person name="Kellis M."/>
            <person name="Gelbart W."/>
            <person name="Iyer V.N."/>
            <person name="Pollard D.A."/>
            <person name="Sackton T.B."/>
            <person name="Larracuente A.M."/>
            <person name="Singh N.D."/>
            <person name="Abad J.P."/>
            <person name="Abt D.N."/>
            <person name="Adryan B."/>
            <person name="Aguade M."/>
            <person name="Akashi H."/>
            <person name="Anderson W.W."/>
            <person name="Aquadro C.F."/>
            <person name="Ardell D.H."/>
            <person name="Arguello R."/>
            <person name="Artieri C.G."/>
            <person name="Barbash D.A."/>
            <person name="Barker D."/>
            <person name="Barsanti P."/>
            <person name="Batterham P."/>
            <person name="Batzoglou S."/>
            <person name="Begun D."/>
            <person name="Bhutkar A."/>
            <person name="Blanco E."/>
            <person name="Bosak S.A."/>
            <person name="Bradley R.K."/>
            <person name="Brand A.D."/>
            <person name="Brent M.R."/>
            <person name="Brooks A.N."/>
            <person name="Brown R.H."/>
            <person name="Butlin R.K."/>
            <person name="Caggese C."/>
            <person name="Calvi B.R."/>
            <person name="Bernardo de Carvalho A."/>
            <person name="Caspi A."/>
            <person name="Castrezana S."/>
            <person name="Celniker S.E."/>
            <person name="Chang J.L."/>
            <person name="Chapple C."/>
            <person name="Chatterji S."/>
            <person name="Chinwalla A."/>
            <person name="Civetta A."/>
            <person name="Clifton S.W."/>
            <person name="Comeron J.M."/>
            <person name="Costello J.C."/>
            <person name="Coyne J.A."/>
            <person name="Daub J."/>
            <person name="David R.G."/>
            <person name="Delcher A.L."/>
            <person name="Delehaunty K."/>
            <person name="Do C.B."/>
            <person name="Ebling H."/>
            <person name="Edwards K."/>
            <person name="Eickbush T."/>
            <person name="Evans J.D."/>
            <person name="Filipski A."/>
            <person name="Findeiss S."/>
            <person name="Freyhult E."/>
            <person name="Fulton L."/>
            <person name="Fulton R."/>
            <person name="Garcia A.C."/>
            <person name="Gardiner A."/>
            <person name="Garfield D.A."/>
            <person name="Garvin B.E."/>
            <person name="Gibson G."/>
            <person name="Gilbert D."/>
            <person name="Gnerre S."/>
            <person name="Godfrey J."/>
            <person name="Good R."/>
            <person name="Gotea V."/>
            <person name="Gravely B."/>
            <person name="Greenberg A.J."/>
            <person name="Griffiths-Jones S."/>
            <person name="Gross S."/>
            <person name="Guigo R."/>
            <person name="Gustafson E.A."/>
            <person name="Haerty W."/>
            <person name="Hahn M.W."/>
            <person name="Halligan D.L."/>
            <person name="Halpern A.L."/>
            <person name="Halter G.M."/>
            <person name="Han M.V."/>
            <person name="Heger A."/>
            <person name="Hillier L."/>
            <person name="Hinrichs A.S."/>
            <person name="Holmes I."/>
            <person name="Hoskins R.A."/>
            <person name="Hubisz M.J."/>
            <person name="Hultmark D."/>
            <person name="Huntley M.A."/>
            <person name="Jaffe D.B."/>
            <person name="Jagadeeshan S."/>
            <person name="Jeck W.R."/>
            <person name="Johnson J."/>
            <person name="Jones C.D."/>
            <person name="Jordan W.C."/>
            <person name="Karpen G.H."/>
            <person name="Kataoka E."/>
            <person name="Keightley P.D."/>
            <person name="Kheradpour P."/>
            <person name="Kirkness E.F."/>
            <person name="Koerich L.B."/>
            <person name="Kristiansen K."/>
            <person name="Kudrna D."/>
            <person name="Kulathinal R.J."/>
            <person name="Kumar S."/>
            <person name="Kwok R."/>
            <person name="Lander E."/>
            <person name="Langley C.H."/>
            <person name="Lapoint R."/>
            <person name="Lazzaro B.P."/>
            <person name="Lee S.J."/>
            <person name="Levesque L."/>
            <person name="Li R."/>
            <person name="Lin C.F."/>
            <person name="Lin M.F."/>
            <person name="Lindblad-Toh K."/>
            <person name="Llopart A."/>
            <person name="Long M."/>
            <person name="Low L."/>
            <person name="Lozovsky E."/>
            <person name="Lu J."/>
            <person name="Luo M."/>
            <person name="Machado C.A."/>
            <person name="Makalowski W."/>
            <person name="Marzo M."/>
            <person name="Matsuda M."/>
            <person name="Matzkin L."/>
            <person name="McAllister B."/>
            <person name="McBride C.S."/>
            <person name="McKernan B."/>
            <person name="McKernan K."/>
            <person name="Mendez-Lago M."/>
            <person name="Minx P."/>
            <person name="Mollenhauer M.U."/>
            <person name="Montooth K."/>
            <person name="Mount S.M."/>
            <person name="Mu X."/>
            <person name="Myers E."/>
            <person name="Negre B."/>
            <person name="Newfeld S."/>
            <person name="Nielsen R."/>
            <person name="Noor M.A."/>
            <person name="O'Grady P."/>
            <person name="Pachter L."/>
            <person name="Papaceit M."/>
            <person name="Parisi M.J."/>
            <person name="Parisi M."/>
            <person name="Parts L."/>
            <person name="Pedersen J.S."/>
            <person name="Pesole G."/>
            <person name="Phillippy A.M."/>
            <person name="Ponting C.P."/>
            <person name="Pop M."/>
            <person name="Porcelli D."/>
            <person name="Powell J.R."/>
            <person name="Prohaska S."/>
            <person name="Pruitt K."/>
            <person name="Puig M."/>
            <person name="Quesneville H."/>
            <person name="Ram K.R."/>
            <person name="Rand D."/>
            <person name="Rasmussen M.D."/>
            <person name="Reed L.K."/>
            <person name="Reenan R."/>
            <person name="Reily A."/>
            <person name="Remington K.A."/>
            <person name="Rieger T.T."/>
            <person name="Ritchie M.G."/>
            <person name="Robin C."/>
            <person name="Rogers Y.H."/>
            <person name="Rohde C."/>
            <person name="Rozas J."/>
            <person name="Rubenfield M.J."/>
            <person name="Ruiz A."/>
            <person name="Russo S."/>
            <person name="Salzberg S.L."/>
            <person name="Sanchez-Gracia A."/>
            <person name="Saranga D.J."/>
            <person name="Sato H."/>
            <person name="Schaeffer S.W."/>
            <person name="Schatz M.C."/>
            <person name="Schlenke T."/>
            <person name="Schwartz R."/>
            <person name="Segarra C."/>
            <person name="Singh R.S."/>
            <person name="Sirot L."/>
            <person name="Sirota M."/>
            <person name="Sisneros N.B."/>
            <person name="Smith C.D."/>
            <person name="Smith T.F."/>
            <person name="Spieth J."/>
            <person name="Stage D.E."/>
            <person name="Stark A."/>
            <person name="Stephan W."/>
            <person name="Strausberg R.L."/>
            <person name="Strempel S."/>
            <person name="Sturgill D."/>
            <person name="Sutton G."/>
            <person name="Sutton G.G."/>
            <person name="Tao W."/>
            <person name="Teichmann S."/>
            <person name="Tobari Y.N."/>
            <person name="Tomimura Y."/>
            <person name="Tsolas J.M."/>
            <person name="Valente V.L."/>
            <person name="Venter E."/>
            <person name="Venter J.C."/>
            <person name="Vicario S."/>
            <person name="Vieira F.G."/>
            <person name="Vilella A.J."/>
            <person name="Villasante A."/>
            <person name="Walenz B."/>
            <person name="Wang J."/>
            <person name="Wasserman M."/>
            <person name="Watts T."/>
            <person name="Wilson D."/>
            <person name="Wilson R.K."/>
            <person name="Wing R.A."/>
            <person name="Wolfner M.F."/>
            <person name="Wong A."/>
            <person name="Wong G.K."/>
            <person name="Wu C.I."/>
            <person name="Wu G."/>
            <person name="Yamamoto D."/>
            <person name="Yang H.P."/>
            <person name="Yang S.P."/>
            <person name="Yorke J.A."/>
            <person name="Yoshida K."/>
            <person name="Zdobnov E."/>
            <person name="Zhang P."/>
            <person name="Zhang Y."/>
            <person name="Zimin A.V."/>
            <person name="Baldwin J."/>
            <person name="Abdouelleil A."/>
            <person name="Abdulkadir J."/>
            <person name="Abebe A."/>
            <person name="Abera B."/>
            <person name="Abreu J."/>
            <person name="Acer S.C."/>
            <person name="Aftuck L."/>
            <person name="Alexander A."/>
            <person name="An P."/>
            <person name="Anderson E."/>
            <person name="Anderson S."/>
            <person name="Arachi H."/>
            <person name="Azer M."/>
            <person name="Bachantsang P."/>
            <person name="Barry A."/>
            <person name="Bayul T."/>
            <person name="Berlin A."/>
            <person name="Bessette D."/>
            <person name="Bloom T."/>
            <person name="Blye J."/>
            <person name="Boguslavskiy L."/>
            <person name="Bonnet C."/>
            <person name="Boukhgalter B."/>
            <person name="Bourzgui I."/>
            <person name="Brown A."/>
            <person name="Cahill P."/>
            <person name="Channer S."/>
            <person name="Cheshatsang Y."/>
            <person name="Chuda L."/>
            <person name="Citroen M."/>
            <person name="Collymore A."/>
            <person name="Cooke P."/>
            <person name="Costello M."/>
            <person name="D'Aco K."/>
            <person name="Daza R."/>
            <person name="De Haan G."/>
            <person name="DeGray S."/>
            <person name="DeMaso C."/>
            <person name="Dhargay N."/>
            <person name="Dooley K."/>
            <person name="Dooley E."/>
            <person name="Doricent M."/>
            <person name="Dorje P."/>
            <person name="Dorjee K."/>
            <person name="Dupes A."/>
            <person name="Elong R."/>
            <person name="Falk J."/>
            <person name="Farina A."/>
            <person name="Faro S."/>
            <person name="Ferguson D."/>
            <person name="Fisher S."/>
            <person name="Foley C.D."/>
            <person name="Franke A."/>
            <person name="Friedrich D."/>
            <person name="Gadbois L."/>
            <person name="Gearin G."/>
            <person name="Gearin C.R."/>
            <person name="Giannoukos G."/>
            <person name="Goode T."/>
            <person name="Graham J."/>
            <person name="Grandbois E."/>
            <person name="Grewal S."/>
            <person name="Gyaltsen K."/>
            <person name="Hafez N."/>
            <person name="Hagos B."/>
            <person name="Hall J."/>
            <person name="Henson C."/>
            <person name="Hollinger A."/>
            <person name="Honan T."/>
            <person name="Huard M.D."/>
            <person name="Hughes L."/>
            <person name="Hurhula B."/>
            <person name="Husby M.E."/>
            <person name="Kamat A."/>
            <person name="Kanga B."/>
            <person name="Kashin S."/>
            <person name="Khazanovich D."/>
            <person name="Kisner P."/>
            <person name="Lance K."/>
            <person name="Lara M."/>
            <person name="Lee W."/>
            <person name="Lennon N."/>
            <person name="Letendre F."/>
            <person name="LeVine R."/>
            <person name="Lipovsky A."/>
            <person name="Liu X."/>
            <person name="Liu J."/>
            <person name="Liu S."/>
            <person name="Lokyitsang T."/>
            <person name="Lokyitsang Y."/>
            <person name="Lubonja R."/>
            <person name="Lui A."/>
            <person name="MacDonald P."/>
            <person name="Magnisalis V."/>
            <person name="Maru K."/>
            <person name="Matthews C."/>
            <person name="McCusker W."/>
            <person name="McDonough S."/>
            <person name="Mehta T."/>
            <person name="Meldrim J."/>
            <person name="Meneus L."/>
            <person name="Mihai O."/>
            <person name="Mihalev A."/>
            <person name="Mihova T."/>
            <person name="Mittelman R."/>
            <person name="Mlenga V."/>
            <person name="Montmayeur A."/>
            <person name="Mulrain L."/>
            <person name="Navidi A."/>
            <person name="Naylor J."/>
            <person name="Negash T."/>
            <person name="Nguyen T."/>
            <person name="Nguyen N."/>
            <person name="Nicol R."/>
            <person name="Norbu C."/>
            <person name="Norbu N."/>
            <person name="Novod N."/>
            <person name="O'Neill B."/>
            <person name="Osman S."/>
            <person name="Markiewicz E."/>
            <person name="Oyono O.L."/>
            <person name="Patti C."/>
            <person name="Phunkhang P."/>
            <person name="Pierre F."/>
            <person name="Priest M."/>
            <person name="Raghuraman S."/>
            <person name="Rege F."/>
            <person name="Reyes R."/>
            <person name="Rise C."/>
            <person name="Rogov P."/>
            <person name="Ross K."/>
            <person name="Ryan E."/>
            <person name="Settipalli S."/>
            <person name="Shea T."/>
            <person name="Sherpa N."/>
            <person name="Shi L."/>
            <person name="Shih D."/>
            <person name="Sparrow T."/>
            <person name="Spaulding J."/>
            <person name="Stalker J."/>
            <person name="Stange-Thomann N."/>
            <person name="Stavropoulos S."/>
            <person name="Stone C."/>
            <person name="Strader C."/>
            <person name="Tesfaye S."/>
            <person name="Thomson T."/>
            <person name="Thoulutsang Y."/>
            <person name="Thoulutsang D."/>
            <person name="Topham K."/>
            <person name="Topping I."/>
            <person name="Tsamla T."/>
            <person name="Vassiliev H."/>
            <person name="Vo A."/>
            <person name="Wangchuk T."/>
            <person name="Wangdi T."/>
            <person name="Weiand M."/>
            <person name="Wilkinson J."/>
            <person name="Wilson A."/>
            <person name="Yadav S."/>
            <person name="Young G."/>
            <person name="Yu Q."/>
            <person name="Zembek L."/>
            <person name="Zhong D."/>
            <person name="Zimmer A."/>
            <person name="Zwirko Z."/>
            <person name="Jaffe D.B."/>
            <person name="Alvarez P."/>
            <person name="Brockman W."/>
            <person name="Butler J."/>
            <person name="Chin C."/>
            <person name="Gnerre S."/>
            <person name="Grabherr M."/>
            <person name="Kleber M."/>
            <person name="Mauceli E."/>
            <person name="MacCallum I."/>
        </authorList>
    </citation>
    <scope>NUCLEOTIDE SEQUENCE [LARGE SCALE GENOMIC DNA]</scope>
    <source>
        <strain evidence="2">Tucson 14024-0371.13</strain>
    </source>
</reference>
<dbReference type="InParanoid" id="A0A0P9A717"/>
<protein>
    <submittedName>
        <fullName evidence="1">Uncharacterized protein</fullName>
    </submittedName>
</protein>
<organism evidence="1 2">
    <name type="scientific">Drosophila ananassae</name>
    <name type="common">Fruit fly</name>
    <dbReference type="NCBI Taxonomy" id="7217"/>
    <lineage>
        <taxon>Eukaryota</taxon>
        <taxon>Metazoa</taxon>
        <taxon>Ecdysozoa</taxon>
        <taxon>Arthropoda</taxon>
        <taxon>Hexapoda</taxon>
        <taxon>Insecta</taxon>
        <taxon>Pterygota</taxon>
        <taxon>Neoptera</taxon>
        <taxon>Endopterygota</taxon>
        <taxon>Diptera</taxon>
        <taxon>Brachycera</taxon>
        <taxon>Muscomorpha</taxon>
        <taxon>Ephydroidea</taxon>
        <taxon>Drosophilidae</taxon>
        <taxon>Drosophila</taxon>
        <taxon>Sophophora</taxon>
    </lineage>
</organism>
<evidence type="ECO:0000313" key="2">
    <source>
        <dbReference type="Proteomes" id="UP000007801"/>
    </source>
</evidence>
<proteinExistence type="predicted"/>